<reference evidence="2" key="1">
    <citation type="journal article" date="2017" name="Plant J.">
        <title>The pomegranate (Punica granatum L.) genome and the genomics of punicalagin biosynthesis.</title>
        <authorList>
            <person name="Qin G."/>
            <person name="Xu C."/>
            <person name="Ming R."/>
            <person name="Tang H."/>
            <person name="Guyot R."/>
            <person name="Kramer E.M."/>
            <person name="Hu Y."/>
            <person name="Yi X."/>
            <person name="Qi Y."/>
            <person name="Xu X."/>
            <person name="Gao Z."/>
            <person name="Pan H."/>
            <person name="Jian J."/>
            <person name="Tian Y."/>
            <person name="Yue Z."/>
            <person name="Xu Y."/>
        </authorList>
    </citation>
    <scope>NUCLEOTIDE SEQUENCE [LARGE SCALE GENOMIC DNA]</scope>
    <source>
        <strain evidence="2">cv. Dabenzi</strain>
    </source>
</reference>
<comment type="caution">
    <text evidence="1">The sequence shown here is derived from an EMBL/GenBank/DDBJ whole genome shotgun (WGS) entry which is preliminary data.</text>
</comment>
<dbReference type="Proteomes" id="UP000197138">
    <property type="component" value="Unassembled WGS sequence"/>
</dbReference>
<organism evidence="1 2">
    <name type="scientific">Punica granatum</name>
    <name type="common">Pomegranate</name>
    <dbReference type="NCBI Taxonomy" id="22663"/>
    <lineage>
        <taxon>Eukaryota</taxon>
        <taxon>Viridiplantae</taxon>
        <taxon>Streptophyta</taxon>
        <taxon>Embryophyta</taxon>
        <taxon>Tracheophyta</taxon>
        <taxon>Spermatophyta</taxon>
        <taxon>Magnoliopsida</taxon>
        <taxon>eudicotyledons</taxon>
        <taxon>Gunneridae</taxon>
        <taxon>Pentapetalae</taxon>
        <taxon>rosids</taxon>
        <taxon>malvids</taxon>
        <taxon>Myrtales</taxon>
        <taxon>Lythraceae</taxon>
        <taxon>Punica</taxon>
    </lineage>
</organism>
<sequence length="127" mass="14331">MARTTHHPCFPQSVGGLICLEFNYHVEIYNPSTREHICSKRWREIEDNHPVGQQVTRCGGEVCIDGILYDTGLPVTVSYHGHLPGTWLPSTASDQSPLDVREETEARGILGWACSYSLLTRVWQRPP</sequence>
<dbReference type="AlphaFoldDB" id="A0A218X501"/>
<name>A0A218X501_PUNGR</name>
<accession>A0A218X501</accession>
<protein>
    <submittedName>
        <fullName evidence="1">Uncharacterized protein</fullName>
    </submittedName>
</protein>
<gene>
    <name evidence="1" type="ORF">CDL15_Pgr001521</name>
</gene>
<proteinExistence type="predicted"/>
<evidence type="ECO:0000313" key="2">
    <source>
        <dbReference type="Proteomes" id="UP000197138"/>
    </source>
</evidence>
<evidence type="ECO:0000313" key="1">
    <source>
        <dbReference type="EMBL" id="OWM79878.1"/>
    </source>
</evidence>
<dbReference type="EMBL" id="MTKT01002384">
    <property type="protein sequence ID" value="OWM79878.1"/>
    <property type="molecule type" value="Genomic_DNA"/>
</dbReference>